<name>A0ABS1T9I5_9CLOT</name>
<keyword evidence="3 5" id="KW-0269">Exonuclease</keyword>
<dbReference type="InterPro" id="IPR012337">
    <property type="entry name" value="RNaseH-like_sf"/>
</dbReference>
<keyword evidence="2" id="KW-0378">Hydrolase</keyword>
<keyword evidence="6" id="KW-1185">Reference proteome</keyword>
<dbReference type="EMBL" id="JAESWC010000002">
    <property type="protein sequence ID" value="MBL4935422.1"/>
    <property type="molecule type" value="Genomic_DNA"/>
</dbReference>
<sequence length="302" mass="35324">MNYVIIDLEFNNLRDITEFCPTFYDENTEALEYKCPNEIIEIGAVKLNRNMQEVYRFKTYVKPSIYKFLNPKVSKMTGIKDEDLNNGIAFEEALQMLGSFVGEDSIVCSWAKDDIAELIRNADYYNCSSIWWLKGYIDLQEYCTKVLAEKKSLGLKNALNKLRIKVFEQDLHDALNDASYTAEVFKRIYNDRAVKGFIVKDIINMPSIMIRDYENIRLEEEKTKLSCPKCGNPIELEYPLKLFKWRFIGLGSCEECNNKILQKVVIKQTLAGDEVYINTNRVLNDREYLELIDRFNHNKLID</sequence>
<protein>
    <submittedName>
        <fullName evidence="5">Exonuclease domain-containing protein</fullName>
    </submittedName>
</protein>
<evidence type="ECO:0000313" key="5">
    <source>
        <dbReference type="EMBL" id="MBL4935422.1"/>
    </source>
</evidence>
<dbReference type="Gene3D" id="3.30.420.10">
    <property type="entry name" value="Ribonuclease H-like superfamily/Ribonuclease H"/>
    <property type="match status" value="1"/>
</dbReference>
<proteinExistence type="predicted"/>
<feature type="domain" description="Exonuclease" evidence="4">
    <location>
        <begin position="2"/>
        <end position="194"/>
    </location>
</feature>
<dbReference type="InterPro" id="IPR036397">
    <property type="entry name" value="RNaseH_sf"/>
</dbReference>
<evidence type="ECO:0000256" key="2">
    <source>
        <dbReference type="ARBA" id="ARBA00022801"/>
    </source>
</evidence>
<dbReference type="InterPro" id="IPR013520">
    <property type="entry name" value="Ribonucl_H"/>
</dbReference>
<reference evidence="5 6" key="1">
    <citation type="submission" date="2021-01" db="EMBL/GenBank/DDBJ databases">
        <title>Genome public.</title>
        <authorList>
            <person name="Liu C."/>
            <person name="Sun Q."/>
        </authorList>
    </citation>
    <scope>NUCLEOTIDE SEQUENCE [LARGE SCALE GENOMIC DNA]</scope>
    <source>
        <strain evidence="5 6">YIM B02515</strain>
    </source>
</reference>
<accession>A0ABS1T9I5</accession>
<evidence type="ECO:0000256" key="1">
    <source>
        <dbReference type="ARBA" id="ARBA00022722"/>
    </source>
</evidence>
<organism evidence="5 6">
    <name type="scientific">Clostridium rhizosphaerae</name>
    <dbReference type="NCBI Taxonomy" id="2803861"/>
    <lineage>
        <taxon>Bacteria</taxon>
        <taxon>Bacillati</taxon>
        <taxon>Bacillota</taxon>
        <taxon>Clostridia</taxon>
        <taxon>Eubacteriales</taxon>
        <taxon>Clostridiaceae</taxon>
        <taxon>Clostridium</taxon>
    </lineage>
</organism>
<gene>
    <name evidence="5" type="ORF">JK636_06580</name>
</gene>
<dbReference type="InterPro" id="IPR047201">
    <property type="entry name" value="ERI-1_3'hExo-like"/>
</dbReference>
<comment type="caution">
    <text evidence="5">The sequence shown here is derived from an EMBL/GenBank/DDBJ whole genome shotgun (WGS) entry which is preliminary data.</text>
</comment>
<dbReference type="Proteomes" id="UP000632377">
    <property type="component" value="Unassembled WGS sequence"/>
</dbReference>
<evidence type="ECO:0000313" key="6">
    <source>
        <dbReference type="Proteomes" id="UP000632377"/>
    </source>
</evidence>
<dbReference type="Pfam" id="PF00929">
    <property type="entry name" value="RNase_T"/>
    <property type="match status" value="1"/>
</dbReference>
<evidence type="ECO:0000259" key="4">
    <source>
        <dbReference type="SMART" id="SM00479"/>
    </source>
</evidence>
<dbReference type="PANTHER" id="PTHR23044:SF61">
    <property type="entry name" value="3'-5' EXORIBONUCLEASE 1-RELATED"/>
    <property type="match status" value="1"/>
</dbReference>
<dbReference type="SMART" id="SM00479">
    <property type="entry name" value="EXOIII"/>
    <property type="match status" value="1"/>
</dbReference>
<dbReference type="RefSeq" id="WP_202748032.1">
    <property type="nucleotide sequence ID" value="NZ_JAESWC010000002.1"/>
</dbReference>
<dbReference type="SUPFAM" id="SSF53098">
    <property type="entry name" value="Ribonuclease H-like"/>
    <property type="match status" value="1"/>
</dbReference>
<dbReference type="InterPro" id="IPR051274">
    <property type="entry name" value="3-5_Exoribonuclease"/>
</dbReference>
<dbReference type="PANTHER" id="PTHR23044">
    <property type="entry name" value="3'-5' EXONUCLEASE ERI1-RELATED"/>
    <property type="match status" value="1"/>
</dbReference>
<dbReference type="CDD" id="cd06133">
    <property type="entry name" value="ERI-1_3'hExo_like"/>
    <property type="match status" value="1"/>
</dbReference>
<keyword evidence="1" id="KW-0540">Nuclease</keyword>
<dbReference type="GO" id="GO:0004527">
    <property type="term" value="F:exonuclease activity"/>
    <property type="evidence" value="ECO:0007669"/>
    <property type="project" value="UniProtKB-KW"/>
</dbReference>
<evidence type="ECO:0000256" key="3">
    <source>
        <dbReference type="ARBA" id="ARBA00022839"/>
    </source>
</evidence>